<sequence>MGAERKHLTSTTGILVRGVQDLEDFEEHPDKYLVDLYADEEAGKKAWLSTGERHHFTYNDGVVTLTWEGIPLLGVPVWDDVCGIWHYLVMVVEGYLTDGRGEMSFPDSPAPIILERIHGGALFTIARTKARVEPVSFCLELLDEAERFWRWTDRQDIPVEADAAYALKEINRVRSKIPWR</sequence>
<evidence type="ECO:0000313" key="1">
    <source>
        <dbReference type="EMBL" id="SDR10722.1"/>
    </source>
</evidence>
<dbReference type="Proteomes" id="UP000181917">
    <property type="component" value="Unassembled WGS sequence"/>
</dbReference>
<gene>
    <name evidence="1" type="ORF">SAMN04489742_3987</name>
</gene>
<dbReference type="RefSeq" id="WP_074702178.1">
    <property type="nucleotide sequence ID" value="NZ_CP018863.1"/>
</dbReference>
<dbReference type="OrthoDB" id="4965689at2"/>
<dbReference type="KEGG" id="acry:AC20117_19450"/>
<protein>
    <submittedName>
        <fullName evidence="1">Uncharacterized protein</fullName>
    </submittedName>
</protein>
<organism evidence="1 2">
    <name type="scientific">Crystallibacter crystallopoietes</name>
    <dbReference type="NCBI Taxonomy" id="37928"/>
    <lineage>
        <taxon>Bacteria</taxon>
        <taxon>Bacillati</taxon>
        <taxon>Actinomycetota</taxon>
        <taxon>Actinomycetes</taxon>
        <taxon>Micrococcales</taxon>
        <taxon>Micrococcaceae</taxon>
        <taxon>Crystallibacter</taxon>
    </lineage>
</organism>
<reference evidence="1 2" key="1">
    <citation type="submission" date="2016-10" db="EMBL/GenBank/DDBJ databases">
        <authorList>
            <person name="de Groot N.N."/>
        </authorList>
    </citation>
    <scope>NUCLEOTIDE SEQUENCE [LARGE SCALE GENOMIC DNA]</scope>
    <source>
        <strain evidence="1 2">DSM 20117</strain>
    </source>
</reference>
<name>A0A1H1GBS2_9MICC</name>
<proteinExistence type="predicted"/>
<dbReference type="EMBL" id="FNKH01000002">
    <property type="protein sequence ID" value="SDR10722.1"/>
    <property type="molecule type" value="Genomic_DNA"/>
</dbReference>
<evidence type="ECO:0000313" key="2">
    <source>
        <dbReference type="Proteomes" id="UP000181917"/>
    </source>
</evidence>
<dbReference type="AlphaFoldDB" id="A0A1H1GBS2"/>
<accession>A0A1H1GBS2</accession>
<keyword evidence="2" id="KW-1185">Reference proteome</keyword>